<accession>A0A1N6WU22</accession>
<keyword evidence="4" id="KW-1185">Reference proteome</keyword>
<dbReference type="Gene3D" id="3.20.20.240">
    <property type="entry name" value="Methylmalonyl-CoA mutase"/>
    <property type="match status" value="1"/>
</dbReference>
<evidence type="ECO:0000259" key="2">
    <source>
        <dbReference type="Pfam" id="PF01642"/>
    </source>
</evidence>
<protein>
    <submittedName>
        <fullName evidence="3">Methylmalonyl-CoA mutase, N-terminal domain</fullName>
    </submittedName>
</protein>
<dbReference type="InterPro" id="IPR006099">
    <property type="entry name" value="MeMalonylCoA_mutase_a/b_cat"/>
</dbReference>
<dbReference type="NCBIfam" id="TIGR00641">
    <property type="entry name" value="acid_CoA_mut_N"/>
    <property type="match status" value="1"/>
</dbReference>
<dbReference type="CDD" id="cd03680">
    <property type="entry name" value="MM_CoA_mutase_ICM_like"/>
    <property type="match status" value="1"/>
</dbReference>
<dbReference type="InterPro" id="IPR016176">
    <property type="entry name" value="Cbl-dep_enz_cat"/>
</dbReference>
<reference evidence="4" key="1">
    <citation type="submission" date="2017-01" db="EMBL/GenBank/DDBJ databases">
        <authorList>
            <person name="Varghese N."/>
            <person name="Submissions S."/>
        </authorList>
    </citation>
    <scope>NUCLEOTIDE SEQUENCE [LARGE SCALE GENOMIC DNA]</scope>
    <source>
        <strain evidence="4">CGMCC 1.7737</strain>
    </source>
</reference>
<evidence type="ECO:0000313" key="4">
    <source>
        <dbReference type="Proteomes" id="UP000186914"/>
    </source>
</evidence>
<dbReference type="Proteomes" id="UP000186914">
    <property type="component" value="Unassembled WGS sequence"/>
</dbReference>
<keyword evidence="1" id="KW-0413">Isomerase</keyword>
<dbReference type="EMBL" id="FTNO01000001">
    <property type="protein sequence ID" value="SIQ93515.1"/>
    <property type="molecule type" value="Genomic_DNA"/>
</dbReference>
<dbReference type="GO" id="GO:0031419">
    <property type="term" value="F:cobalamin binding"/>
    <property type="evidence" value="ECO:0007669"/>
    <property type="project" value="InterPro"/>
</dbReference>
<dbReference type="AlphaFoldDB" id="A0A1N6WU22"/>
<dbReference type="PANTHER" id="PTHR48101:SF1">
    <property type="entry name" value="METHYLMALONYL-COA MUTASE, LARGE SUBUNIT"/>
    <property type="match status" value="1"/>
</dbReference>
<name>A0A1N6WU22_9EURY</name>
<dbReference type="InterPro" id="IPR006098">
    <property type="entry name" value="MMCoA_mutase_a_cat"/>
</dbReference>
<organism evidence="3 4">
    <name type="scientific">Haladaptatus litoreus</name>
    <dbReference type="NCBI Taxonomy" id="553468"/>
    <lineage>
        <taxon>Archaea</taxon>
        <taxon>Methanobacteriati</taxon>
        <taxon>Methanobacteriota</taxon>
        <taxon>Stenosarchaea group</taxon>
        <taxon>Halobacteria</taxon>
        <taxon>Halobacteriales</taxon>
        <taxon>Haladaptataceae</taxon>
        <taxon>Haladaptatus</taxon>
    </lineage>
</organism>
<dbReference type="Pfam" id="PF01642">
    <property type="entry name" value="MM_CoA_mutase"/>
    <property type="match status" value="1"/>
</dbReference>
<proteinExistence type="predicted"/>
<feature type="domain" description="Methylmalonyl-CoA mutase alpha/beta chain catalytic" evidence="2">
    <location>
        <begin position="81"/>
        <end position="600"/>
    </location>
</feature>
<dbReference type="GO" id="GO:0004494">
    <property type="term" value="F:methylmalonyl-CoA mutase activity"/>
    <property type="evidence" value="ECO:0007669"/>
    <property type="project" value="InterPro"/>
</dbReference>
<evidence type="ECO:0000313" key="3">
    <source>
        <dbReference type="EMBL" id="SIQ93515.1"/>
    </source>
</evidence>
<gene>
    <name evidence="3" type="ORF">SAMN05421858_0865</name>
</gene>
<dbReference type="PANTHER" id="PTHR48101">
    <property type="entry name" value="METHYLMALONYL-COA MUTASE, MITOCHONDRIAL-RELATED"/>
    <property type="match status" value="1"/>
</dbReference>
<sequence length="609" mass="68210">MGHIAFPCRFSDEKFTSLVHCISQSPPQPVTESLMDCPEENTDMYDEDDLQKIQQGREEWEEDTLSPVLERFGERKDRFATVSNLEVDRLYDPDDVGDIDYDEELGFPGEDPYTRGVYPTMYRGRTWTMRQFAGFGTAEETNERFHYLTDNGQTGLSTAFDMPSLMGKDSDDPLSDGEVGKEGVAVDTLRDMEILFDGIDLDEVSTSFTINPSAPVIFAMYVALADQQGVPRDEIRGTFQNDMLKEFIAQKEWVVPPQASLDVVTDTVEFAVEETPNIKPISISGYHIREAGSTAVQELAFTLADGFAYVEDAMERGLDVDEFAPQLSFFFNSHNSLFEEIAKFRAARRIYSTVMDEWYGAEDPKSKQLKFHTQTAGQSLTAQQPLNNIVRVTIQALAGVLGGTQSLHTNSFDEALALPSEQAVRVALRTQQIIAEESGAADIIDPLGGSFAVESLTEEVEEKTMAYIEEIKEMGDGSVRDGVLEGIDRGYFHREIQEASYEYQERVEDGEEIVVGVNKYDMEEDTKPDILKVDEETQERQLARLAEVKEERDDEAVEAALDELDDAIQNDENVMPAIVTAVKAYATMGEIMDVFEAEHGSYQEKIGLA</sequence>
<dbReference type="SUPFAM" id="SSF51703">
    <property type="entry name" value="Cobalamin (vitamin B12)-dependent enzymes"/>
    <property type="match status" value="1"/>
</dbReference>
<evidence type="ECO:0000256" key="1">
    <source>
        <dbReference type="ARBA" id="ARBA00023235"/>
    </source>
</evidence>